<evidence type="ECO:0000313" key="10">
    <source>
        <dbReference type="EMBL" id="KAF7773112.1"/>
    </source>
</evidence>
<dbReference type="GO" id="GO:0008270">
    <property type="term" value="F:zinc ion binding"/>
    <property type="evidence" value="ECO:0007669"/>
    <property type="project" value="UniProtKB-KW"/>
</dbReference>
<evidence type="ECO:0000313" key="11">
    <source>
        <dbReference type="Proteomes" id="UP000629468"/>
    </source>
</evidence>
<feature type="compositionally biased region" description="Low complexity" evidence="8">
    <location>
        <begin position="293"/>
        <end position="317"/>
    </location>
</feature>
<dbReference type="GO" id="GO:0005737">
    <property type="term" value="C:cytoplasm"/>
    <property type="evidence" value="ECO:0007669"/>
    <property type="project" value="UniProtKB-SubCell"/>
</dbReference>
<evidence type="ECO:0000256" key="7">
    <source>
        <dbReference type="PROSITE-ProRule" id="PRU00134"/>
    </source>
</evidence>
<keyword evidence="5 7" id="KW-0863">Zinc-finger</keyword>
<dbReference type="Proteomes" id="UP000629468">
    <property type="component" value="Unassembled WGS sequence"/>
</dbReference>
<comment type="caution">
    <text evidence="10">The sequence shown here is derived from an EMBL/GenBank/DDBJ whole genome shotgun (WGS) entry which is preliminary data.</text>
</comment>
<evidence type="ECO:0000256" key="5">
    <source>
        <dbReference type="ARBA" id="ARBA00022771"/>
    </source>
</evidence>
<dbReference type="PANTHER" id="PTHR47442:SF1">
    <property type="entry name" value="MYND-TYPE ZINC FINGER PROTEIN MUB1"/>
    <property type="match status" value="1"/>
</dbReference>
<dbReference type="PROSITE" id="PS50865">
    <property type="entry name" value="ZF_MYND_2"/>
    <property type="match status" value="1"/>
</dbReference>
<evidence type="ECO:0000256" key="1">
    <source>
        <dbReference type="ARBA" id="ARBA00004496"/>
    </source>
</evidence>
<evidence type="ECO:0000256" key="3">
    <source>
        <dbReference type="ARBA" id="ARBA00022490"/>
    </source>
</evidence>
<accession>A0A8H7KG90</accession>
<dbReference type="Gene3D" id="6.10.140.2220">
    <property type="match status" value="1"/>
</dbReference>
<feature type="compositionally biased region" description="Low complexity" evidence="8">
    <location>
        <begin position="225"/>
        <end position="251"/>
    </location>
</feature>
<dbReference type="AlphaFoldDB" id="A0A8H7KG90"/>
<feature type="region of interest" description="Disordered" evidence="8">
    <location>
        <begin position="984"/>
        <end position="1104"/>
    </location>
</feature>
<dbReference type="SUPFAM" id="SSF144232">
    <property type="entry name" value="HIT/MYND zinc finger-like"/>
    <property type="match status" value="1"/>
</dbReference>
<feature type="compositionally biased region" description="Low complexity" evidence="8">
    <location>
        <begin position="436"/>
        <end position="466"/>
    </location>
</feature>
<feature type="region of interest" description="Disordered" evidence="8">
    <location>
        <begin position="565"/>
        <end position="683"/>
    </location>
</feature>
<feature type="domain" description="MYND-type" evidence="9">
    <location>
        <begin position="932"/>
        <end position="974"/>
    </location>
</feature>
<dbReference type="InterPro" id="IPR051664">
    <property type="entry name" value="MYND-type_zinc_finger"/>
</dbReference>
<evidence type="ECO:0000259" key="9">
    <source>
        <dbReference type="PROSITE" id="PS50865"/>
    </source>
</evidence>
<feature type="region of interest" description="Disordered" evidence="8">
    <location>
        <begin position="376"/>
        <end position="480"/>
    </location>
</feature>
<evidence type="ECO:0000256" key="8">
    <source>
        <dbReference type="SAM" id="MobiDB-lite"/>
    </source>
</evidence>
<keyword evidence="3" id="KW-0963">Cytoplasm</keyword>
<evidence type="ECO:0000256" key="2">
    <source>
        <dbReference type="ARBA" id="ARBA00010655"/>
    </source>
</evidence>
<comment type="similarity">
    <text evidence="2">Belongs to the MUB1/samB family.</text>
</comment>
<sequence length="1104" mass="116781">MRESNFAFPAQNKACVCITSQLYDRRALDTTAPLPLFNSLTHLTYLTSTSPRIREIMTMDGGLERLVKILQDFCFSPPPPENPSLIYGLLPTSSRAPKPQPTLNPAFFDKHAAYRFSLAFQCVVNIGVRGSEQIRRRVVQAGTLDVVGCILEAWLASKGLAVGPGLSVTGAPRETREQRHARRLAAIEHRQREDALALHRALQRTQREQMQSTQTHQVHSQPAYPSHAQPSLQQAQPQSPRHQQPHQQSSRLFDTHFAPNSNSQRVGGETTVTEEDEPMDLSPRPDGNFTITPANANSSRPSTSTSASNSDTDLSTNVSTAPTPLGSGTPTGAVVIPNRDRSATVIARPVWDNVPPPTATATVNTTNYVAATPIAPRRNSNFSNSTIIVNGHGQPHTPHPGTPSPSASTGTSRPDTETEDDGDGEVENEDVDMEDTTQSTQSSVSATSIGSTSNAASTNVSASPSPERQPTAPPPHRTRLSLSRRAVGIVSENAAQAQTIPGIESGHHIIINDELGDLGVGVGVNVGVDDGIVSLDQQATEDFAMGAPPGAPGAIDGTPRFTVGVVGRHGHGHHGGHRDPPPDVTPRATITGLPQENSSPPASRMASMRGRSGTAPEPYTEPLLSLPGPSNGGALGLNHRTSSGTGAVVIPSPSGQSPADSAGGADPSPTAPPTSTGTANSSHYTTATNANLISSPGAITATNTVSSTASTSSATTAPNTPTSYPGPYRDEDVLLGLQLLAYLSKYPHVRQAFYKPRQSFHPATLAHQQQQQQQQHHYGNGMMVGSANAKGKAPMISPPTQKDGSYFKTFNGSSVMAHNTLPSAGVGNAGRSGKERALSGAPSNSATNSTSTSVSPNSAVPGGAGGGNGRDRLTNVFSLVERFTFKPSSSELAANGGSVPRLPPEIQYWAGVVMRNACRKDDNQGGIRQCANMLCGRWEAYPREFAKCRRCRKAKYCGKECQSTAWSEGHRFWCSAKDVEDENAAGNHGHGHHGSSHSNAQNPHGGAEGNQEGDEEDSGGRRERRERRERERERREDGAETATQVPRVSRRIAHGGHSGEAPGFIPPLPSSPVEGRRRAETITGAGTDGRAPAASSTSHDMVLG</sequence>
<feature type="compositionally biased region" description="Polar residues" evidence="8">
    <location>
        <begin position="592"/>
        <end position="601"/>
    </location>
</feature>
<dbReference type="GO" id="GO:0006511">
    <property type="term" value="P:ubiquitin-dependent protein catabolic process"/>
    <property type="evidence" value="ECO:0007669"/>
    <property type="project" value="TreeGrafter"/>
</dbReference>
<feature type="region of interest" description="Disordered" evidence="8">
    <location>
        <begin position="707"/>
        <end position="727"/>
    </location>
</feature>
<dbReference type="InterPro" id="IPR002893">
    <property type="entry name" value="Znf_MYND"/>
</dbReference>
<reference evidence="10 11" key="1">
    <citation type="journal article" name="Sci. Rep.">
        <title>Telomere-to-telomere assembled and centromere annotated genomes of the two main subspecies of the button mushroom Agaricus bisporus reveal especially polymorphic chromosome ends.</title>
        <authorList>
            <person name="Sonnenberg A.S.M."/>
            <person name="Sedaghat-Telgerd N."/>
            <person name="Lavrijssen B."/>
            <person name="Ohm R.A."/>
            <person name="Hendrickx P.M."/>
            <person name="Scholtmeijer K."/>
            <person name="Baars J.J.P."/>
            <person name="van Peer A."/>
        </authorList>
    </citation>
    <scope>NUCLEOTIDE SEQUENCE [LARGE SCALE GENOMIC DNA]</scope>
    <source>
        <strain evidence="10 11">H119_p4</strain>
    </source>
</reference>
<dbReference type="Pfam" id="PF01753">
    <property type="entry name" value="zf-MYND"/>
    <property type="match status" value="1"/>
</dbReference>
<keyword evidence="6" id="KW-0862">Zinc</keyword>
<comment type="subcellular location">
    <subcellularLocation>
        <location evidence="1">Cytoplasm</location>
    </subcellularLocation>
</comment>
<organism evidence="10 11">
    <name type="scientific">Agaricus bisporus var. burnettii</name>
    <dbReference type="NCBI Taxonomy" id="192524"/>
    <lineage>
        <taxon>Eukaryota</taxon>
        <taxon>Fungi</taxon>
        <taxon>Dikarya</taxon>
        <taxon>Basidiomycota</taxon>
        <taxon>Agaricomycotina</taxon>
        <taxon>Agaricomycetes</taxon>
        <taxon>Agaricomycetidae</taxon>
        <taxon>Agaricales</taxon>
        <taxon>Agaricineae</taxon>
        <taxon>Agaricaceae</taxon>
        <taxon>Agaricus</taxon>
    </lineage>
</organism>
<evidence type="ECO:0000256" key="4">
    <source>
        <dbReference type="ARBA" id="ARBA00022723"/>
    </source>
</evidence>
<feature type="compositionally biased region" description="Low complexity" evidence="8">
    <location>
        <begin position="661"/>
        <end position="682"/>
    </location>
</feature>
<protein>
    <recommendedName>
        <fullName evidence="9">MYND-type domain-containing protein</fullName>
    </recommendedName>
</protein>
<feature type="compositionally biased region" description="Polar residues" evidence="8">
    <location>
        <begin position="1094"/>
        <end position="1104"/>
    </location>
</feature>
<feature type="compositionally biased region" description="Low complexity" evidence="8">
    <location>
        <begin position="404"/>
        <end position="413"/>
    </location>
</feature>
<gene>
    <name evidence="10" type="ORF">Agabi119p4_5279</name>
</gene>
<feature type="compositionally biased region" description="Low complexity" evidence="8">
    <location>
        <begin position="841"/>
        <end position="861"/>
    </location>
</feature>
<keyword evidence="4" id="KW-0479">Metal-binding</keyword>
<feature type="region of interest" description="Disordered" evidence="8">
    <location>
        <begin position="821"/>
        <end position="871"/>
    </location>
</feature>
<evidence type="ECO:0000256" key="6">
    <source>
        <dbReference type="ARBA" id="ARBA00022833"/>
    </source>
</evidence>
<feature type="compositionally biased region" description="Polar residues" evidence="8">
    <location>
        <begin position="208"/>
        <end position="220"/>
    </location>
</feature>
<dbReference type="EMBL" id="JABXXO010000007">
    <property type="protein sequence ID" value="KAF7773112.1"/>
    <property type="molecule type" value="Genomic_DNA"/>
</dbReference>
<dbReference type="PANTHER" id="PTHR47442">
    <property type="entry name" value="MYND-TYPE ZINC FINGER PROTEIN MUB1"/>
    <property type="match status" value="1"/>
</dbReference>
<feature type="compositionally biased region" description="Acidic residues" evidence="8">
    <location>
        <begin position="417"/>
        <end position="435"/>
    </location>
</feature>
<proteinExistence type="inferred from homology"/>
<feature type="compositionally biased region" description="Polar residues" evidence="8">
    <location>
        <begin position="318"/>
        <end position="330"/>
    </location>
</feature>
<name>A0A8H7KG90_AGABI</name>
<dbReference type="GO" id="GO:1990304">
    <property type="term" value="C:MUB1-RAD6-UBR2 ubiquitin ligase complex"/>
    <property type="evidence" value="ECO:0007669"/>
    <property type="project" value="TreeGrafter"/>
</dbReference>
<feature type="compositionally biased region" description="Basic and acidic residues" evidence="8">
    <location>
        <begin position="1018"/>
        <end position="1038"/>
    </location>
</feature>
<feature type="compositionally biased region" description="Polar residues" evidence="8">
    <location>
        <begin position="378"/>
        <end position="388"/>
    </location>
</feature>
<dbReference type="GO" id="GO:0007163">
    <property type="term" value="P:establishment or maintenance of cell polarity"/>
    <property type="evidence" value="ECO:0007669"/>
    <property type="project" value="TreeGrafter"/>
</dbReference>
<feature type="region of interest" description="Disordered" evidence="8">
    <location>
        <begin position="203"/>
        <end position="335"/>
    </location>
</feature>
<feature type="compositionally biased region" description="Low complexity" evidence="8">
    <location>
        <begin position="707"/>
        <end position="723"/>
    </location>
</feature>